<keyword evidence="5 7" id="KW-0067">ATP-binding</keyword>
<evidence type="ECO:0000256" key="6">
    <source>
        <dbReference type="ARBA" id="ARBA00023267"/>
    </source>
</evidence>
<keyword evidence="8" id="KW-0175">Coiled coil</keyword>
<dbReference type="SUPFAM" id="SSF51246">
    <property type="entry name" value="Rudiment single hybrid motif"/>
    <property type="match status" value="1"/>
</dbReference>
<dbReference type="InterPro" id="IPR005481">
    <property type="entry name" value="BC-like_N"/>
</dbReference>
<evidence type="ECO:0000313" key="13">
    <source>
        <dbReference type="Proteomes" id="UP000053599"/>
    </source>
</evidence>
<evidence type="ECO:0000256" key="4">
    <source>
        <dbReference type="ARBA" id="ARBA00022801"/>
    </source>
</evidence>
<keyword evidence="3 7" id="KW-0547">Nucleotide-binding</keyword>
<dbReference type="SMART" id="SM00878">
    <property type="entry name" value="Biotin_carb_C"/>
    <property type="match status" value="1"/>
</dbReference>
<dbReference type="Gene3D" id="3.30.470.20">
    <property type="entry name" value="ATP-grasp fold, B domain"/>
    <property type="match status" value="1"/>
</dbReference>
<dbReference type="EMBL" id="KN846952">
    <property type="protein sequence ID" value="KIV82521.1"/>
    <property type="molecule type" value="Genomic_DNA"/>
</dbReference>
<dbReference type="SUPFAM" id="SSF52440">
    <property type="entry name" value="PreATP-grasp domain"/>
    <property type="match status" value="1"/>
</dbReference>
<keyword evidence="2" id="KW-0436">Ligase</keyword>
<accession>A0A0D1X4L4</accession>
<dbReference type="InterPro" id="IPR000089">
    <property type="entry name" value="Biotin_lipoyl"/>
</dbReference>
<dbReference type="PROSITE" id="PS50979">
    <property type="entry name" value="BC"/>
    <property type="match status" value="1"/>
</dbReference>
<dbReference type="GO" id="GO:0005524">
    <property type="term" value="F:ATP binding"/>
    <property type="evidence" value="ECO:0007669"/>
    <property type="project" value="UniProtKB-UniRule"/>
</dbReference>
<sequence length="1249" mass="137234">MGSYETSSRYLRRVLIANRGEIAVRLTSTCKKLGISALTIYVDDDADSAHVRSADEAFLLEGHGSRGYLNIDEIVQICREHHVQGVLPGYGFLSENADFAKALFDAGILFIGPNSNTLIEFGLKHRARQLASAADVPVVPGTDMLSGGDEALQAATRIGFPVMVKATAGGGGMGLQVCRDVSDLENAVAVVKSRGEALFKNDGFFIEKYVESGRHIEAQIFGNGKGDVLFFGERECSIQRRHQKVIEETPSPYVLKCPSLRQKLKDASLSLARSVHYKSAGTIEYLVDETTGDFYFLEVNTRLQVEHGITEMCYDVDLVELMLLQAEEELRGHGGLSPEAMSTYARESPKGHSIEVRVYAENPAKNYQPAPGLLQNVSFPHGKGVRIDTWVETGTFVSPHFDPLLAKVIVHSKDRVAATETLLHALQETELQGPPTNLDFLIQVLKSTDFVTGYTTTNMLDNRFQYYMCAIEFVEPGTATTIQDWPGRVGVPNGVPAAGPMDSLSFRIANLLVGNEEGTEGLEITMMGPRIRFLAPAVVALCGAPFTFEIDGQPASMWTRHTIAANSEVYVGDTQVGARAYLAVRGGFPNVAAYLGSKSTTPSLNWGGYQGRRISAGDFLFIDPENAGNLPPAPYQLDHAVCLSFGHEWRLAALPGPWFSDEYLAHEGQKHLFSSSYKVSFNSSRTGIRLEGPPPTWGRKDGGEGGSHPSNMVGFGCAMGSVSFTGDSGVILPVDGPNQTGFIVTHVIIRADMWKLGQLRPGDIVTFVPVTWTQAMLQERKLNNYVQAIGLKRGSTSQTRTGAATFTDLEAAPSADHGDGVICEVEAEEDRPALILRQSGERAISCLYGTGDFDVKIRARIQQISNLVRDETPFGFGRYPAAENCSLLFYFDPELTTQEEAVRTIISLSQSIPDVTTSKIPSRMIHLPAVFDADECCESVERYMVLQRPKAVYLPDNIDFIRRSNGLKTREDVKNSYFEVPHLINAVGWLSGLPIYVQVDPRHRLVVPKYNPSRTFTKAGSLGTGGATSSIYPNDSPGGYQLWGVTIPGICWDTYGRKPGFSASRPWLFEAFDQVIFHSVGRPEFDAAAKAFQAGRYQIRIEQCVFDMAEYNKLLEGTREEVARMKRIQEQCTEQELAKESVLFAEWQEEVRQVQQAKEAEKRLRSEVSRDSSIIEVPATMIANVWKVEVQIGHIVTGGSVVVVLEAMKMEIAVRIPSGPGNYKVEGILKESGDKVEAGDVLILLRKVP</sequence>
<organism evidence="12 13">
    <name type="scientific">Exophiala sideris</name>
    <dbReference type="NCBI Taxonomy" id="1016849"/>
    <lineage>
        <taxon>Eukaryota</taxon>
        <taxon>Fungi</taxon>
        <taxon>Dikarya</taxon>
        <taxon>Ascomycota</taxon>
        <taxon>Pezizomycotina</taxon>
        <taxon>Eurotiomycetes</taxon>
        <taxon>Chaetothyriomycetidae</taxon>
        <taxon>Chaetothyriales</taxon>
        <taxon>Herpotrichiellaceae</taxon>
        <taxon>Exophiala</taxon>
    </lineage>
</organism>
<dbReference type="GO" id="GO:0016787">
    <property type="term" value="F:hydrolase activity"/>
    <property type="evidence" value="ECO:0007669"/>
    <property type="project" value="UniProtKB-KW"/>
</dbReference>
<dbReference type="Pfam" id="PF02785">
    <property type="entry name" value="Biotin_carb_C"/>
    <property type="match status" value="1"/>
</dbReference>
<dbReference type="PANTHER" id="PTHR18866">
    <property type="entry name" value="CARBOXYLASE:PYRUVATE/ACETYL-COA/PROPIONYL-COA CARBOXYLASE"/>
    <property type="match status" value="1"/>
</dbReference>
<dbReference type="PANTHER" id="PTHR18866:SF128">
    <property type="entry name" value="UREA AMIDOLYASE"/>
    <property type="match status" value="1"/>
</dbReference>
<evidence type="ECO:0000256" key="7">
    <source>
        <dbReference type="PROSITE-ProRule" id="PRU00409"/>
    </source>
</evidence>
<dbReference type="InterPro" id="IPR005479">
    <property type="entry name" value="CPAse_ATP-bd"/>
</dbReference>
<dbReference type="OrthoDB" id="196847at2759"/>
<evidence type="ECO:0000256" key="2">
    <source>
        <dbReference type="ARBA" id="ARBA00022598"/>
    </source>
</evidence>
<dbReference type="Proteomes" id="UP000053599">
    <property type="component" value="Unassembled WGS sequence"/>
</dbReference>
<feature type="domain" description="ATP-grasp" evidence="10">
    <location>
        <begin position="128"/>
        <end position="327"/>
    </location>
</feature>
<keyword evidence="4" id="KW-0378">Hydrolase</keyword>
<dbReference type="InterPro" id="IPR016185">
    <property type="entry name" value="PreATP-grasp_dom_sf"/>
</dbReference>
<dbReference type="InterPro" id="IPR011053">
    <property type="entry name" value="Single_hybrid_motif"/>
</dbReference>
<dbReference type="PROSITE" id="PS50968">
    <property type="entry name" value="BIOTINYL_LIPOYL"/>
    <property type="match status" value="1"/>
</dbReference>
<dbReference type="HOGENOM" id="CLU_002162_0_1_1"/>
<feature type="domain" description="Lipoyl-binding" evidence="9">
    <location>
        <begin position="1174"/>
        <end position="1246"/>
    </location>
</feature>
<dbReference type="Pfam" id="PF02626">
    <property type="entry name" value="CT_A_B"/>
    <property type="match status" value="1"/>
</dbReference>
<dbReference type="InterPro" id="IPR050856">
    <property type="entry name" value="Biotin_carboxylase_complex"/>
</dbReference>
<dbReference type="GO" id="GO:0046872">
    <property type="term" value="F:metal ion binding"/>
    <property type="evidence" value="ECO:0007669"/>
    <property type="project" value="InterPro"/>
</dbReference>
<dbReference type="SMART" id="SM00797">
    <property type="entry name" value="AHS2"/>
    <property type="match status" value="1"/>
</dbReference>
<reference evidence="12 13" key="1">
    <citation type="submission" date="2015-01" db="EMBL/GenBank/DDBJ databases">
        <title>The Genome Sequence of Exophiala sideris CBS121828.</title>
        <authorList>
            <consortium name="The Broad Institute Genomics Platform"/>
            <person name="Cuomo C."/>
            <person name="de Hoog S."/>
            <person name="Gorbushina A."/>
            <person name="Stielow B."/>
            <person name="Teixiera M."/>
            <person name="Abouelleil A."/>
            <person name="Chapman S.B."/>
            <person name="Priest M."/>
            <person name="Young S.K."/>
            <person name="Wortman J."/>
            <person name="Nusbaum C."/>
            <person name="Birren B."/>
        </authorList>
    </citation>
    <scope>NUCLEOTIDE SEQUENCE [LARGE SCALE GENOMIC DNA]</scope>
    <source>
        <strain evidence="12 13">CBS 121828</strain>
    </source>
</reference>
<feature type="domain" description="Biotin carboxylation" evidence="11">
    <location>
        <begin position="10"/>
        <end position="465"/>
    </location>
</feature>
<evidence type="ECO:0000259" key="9">
    <source>
        <dbReference type="PROSITE" id="PS50968"/>
    </source>
</evidence>
<evidence type="ECO:0000256" key="8">
    <source>
        <dbReference type="SAM" id="Coils"/>
    </source>
</evidence>
<dbReference type="InterPro" id="IPR011054">
    <property type="entry name" value="Rudment_hybrid_motif"/>
</dbReference>
<evidence type="ECO:0000256" key="3">
    <source>
        <dbReference type="ARBA" id="ARBA00022741"/>
    </source>
</evidence>
<dbReference type="PROSITE" id="PS00867">
    <property type="entry name" value="CPSASE_2"/>
    <property type="match status" value="1"/>
</dbReference>
<dbReference type="Pfam" id="PF02786">
    <property type="entry name" value="CPSase_L_D2"/>
    <property type="match status" value="1"/>
</dbReference>
<dbReference type="InterPro" id="IPR029000">
    <property type="entry name" value="Cyclophilin-like_dom_sf"/>
</dbReference>
<dbReference type="Pfam" id="PF02682">
    <property type="entry name" value="CT_C_D"/>
    <property type="match status" value="1"/>
</dbReference>
<dbReference type="SUPFAM" id="SSF50891">
    <property type="entry name" value="Cyclophilin-like"/>
    <property type="match status" value="2"/>
</dbReference>
<feature type="coiled-coil region" evidence="8">
    <location>
        <begin position="1108"/>
        <end position="1164"/>
    </location>
</feature>
<evidence type="ECO:0000256" key="1">
    <source>
        <dbReference type="ARBA" id="ARBA00001953"/>
    </source>
</evidence>
<dbReference type="Gene3D" id="2.40.50.100">
    <property type="match status" value="1"/>
</dbReference>
<keyword evidence="6" id="KW-0092">Biotin</keyword>
<dbReference type="PROSITE" id="PS50975">
    <property type="entry name" value="ATP_GRASP"/>
    <property type="match status" value="1"/>
</dbReference>
<dbReference type="SUPFAM" id="SSF56059">
    <property type="entry name" value="Glutathione synthetase ATP-binding domain-like"/>
    <property type="match status" value="1"/>
</dbReference>
<evidence type="ECO:0000259" key="10">
    <source>
        <dbReference type="PROSITE" id="PS50975"/>
    </source>
</evidence>
<dbReference type="GO" id="GO:0016874">
    <property type="term" value="F:ligase activity"/>
    <property type="evidence" value="ECO:0007669"/>
    <property type="project" value="UniProtKB-KW"/>
</dbReference>
<name>A0A0D1X4L4_9EURO</name>
<evidence type="ECO:0000256" key="5">
    <source>
        <dbReference type="ARBA" id="ARBA00022840"/>
    </source>
</evidence>
<dbReference type="SUPFAM" id="SSF51230">
    <property type="entry name" value="Single hybrid motif"/>
    <property type="match status" value="1"/>
</dbReference>
<dbReference type="Pfam" id="PF00289">
    <property type="entry name" value="Biotin_carb_N"/>
    <property type="match status" value="1"/>
</dbReference>
<dbReference type="InterPro" id="IPR003778">
    <property type="entry name" value="CT_A_B"/>
</dbReference>
<dbReference type="SMART" id="SM00796">
    <property type="entry name" value="AHS1"/>
    <property type="match status" value="1"/>
</dbReference>
<protein>
    <submittedName>
        <fullName evidence="12">Urea carboxylase</fullName>
    </submittedName>
</protein>
<dbReference type="STRING" id="1016849.A0A0D1X4L4"/>
<dbReference type="Pfam" id="PF00364">
    <property type="entry name" value="Biotin_lipoyl"/>
    <property type="match status" value="1"/>
</dbReference>
<proteinExistence type="predicted"/>
<dbReference type="InterPro" id="IPR003833">
    <property type="entry name" value="CT_C_D"/>
</dbReference>
<dbReference type="AlphaFoldDB" id="A0A0D1X4L4"/>
<dbReference type="InterPro" id="IPR011761">
    <property type="entry name" value="ATP-grasp"/>
</dbReference>
<gene>
    <name evidence="12" type="ORF">PV11_04624</name>
</gene>
<dbReference type="Gene3D" id="2.40.100.10">
    <property type="entry name" value="Cyclophilin-like"/>
    <property type="match status" value="2"/>
</dbReference>
<evidence type="ECO:0000313" key="12">
    <source>
        <dbReference type="EMBL" id="KIV82521.1"/>
    </source>
</evidence>
<dbReference type="PROSITE" id="PS00866">
    <property type="entry name" value="CPSASE_1"/>
    <property type="match status" value="1"/>
</dbReference>
<dbReference type="InterPro" id="IPR005482">
    <property type="entry name" value="Biotin_COase_C"/>
</dbReference>
<evidence type="ECO:0000259" key="11">
    <source>
        <dbReference type="PROSITE" id="PS50979"/>
    </source>
</evidence>
<dbReference type="CDD" id="cd06850">
    <property type="entry name" value="biotinyl_domain"/>
    <property type="match status" value="1"/>
</dbReference>
<dbReference type="InterPro" id="IPR011764">
    <property type="entry name" value="Biotin_carboxylation_dom"/>
</dbReference>
<dbReference type="Gene3D" id="3.30.1360.40">
    <property type="match status" value="1"/>
</dbReference>
<comment type="cofactor">
    <cofactor evidence="1">
        <name>biotin</name>
        <dbReference type="ChEBI" id="CHEBI:57586"/>
    </cofactor>
</comment>